<protein>
    <recommendedName>
        <fullName evidence="1">Putative restriction endonuclease domain-containing protein</fullName>
    </recommendedName>
</protein>
<comment type="caution">
    <text evidence="2">The sequence shown here is derived from an EMBL/GenBank/DDBJ whole genome shotgun (WGS) entry which is preliminary data.</text>
</comment>
<evidence type="ECO:0000313" key="2">
    <source>
        <dbReference type="EMBL" id="EHJ14549.1"/>
    </source>
</evidence>
<dbReference type="InterPro" id="IPR008538">
    <property type="entry name" value="Uma2"/>
</dbReference>
<evidence type="ECO:0000313" key="3">
    <source>
        <dbReference type="Proteomes" id="UP000003477"/>
    </source>
</evidence>
<dbReference type="PANTHER" id="PTHR36558">
    <property type="entry name" value="GLR1098 PROTEIN"/>
    <property type="match status" value="1"/>
</dbReference>
<dbReference type="RefSeq" id="WP_007309339.1">
    <property type="nucleotide sequence ID" value="NZ_AESD01000127.1"/>
</dbReference>
<sequence length="190" mass="22395">MQAQEKKYYTPQEYLELEINSENRHEYINGEIVSVTGGTPNHNQICLNLSGSLNFALMKQPYRVFVADQRIWIPEKRIYAYPDVMVVEGKIKLQEGRKDTIINPLFIAEVLSDSTKKYDIGDKFAAYRTIPTFQEYILIAQDKIHLDHYYKTEPNKWIFSEYEGENTIFSLTSIPFQIYPREIYTKVDFQ</sequence>
<dbReference type="EMBL" id="AESD01000127">
    <property type="protein sequence ID" value="EHJ14549.1"/>
    <property type="molecule type" value="Genomic_DNA"/>
</dbReference>
<dbReference type="GeneID" id="88764656"/>
<dbReference type="InterPro" id="IPR012296">
    <property type="entry name" value="Nuclease_put_TT1808"/>
</dbReference>
<reference evidence="2 3" key="1">
    <citation type="journal article" date="2011" name="Front. Microbiol.">
        <title>Two Strains of Crocosphaera watsonii with Highly Conserved Genomes are Distinguished by Strain-Specific Features.</title>
        <authorList>
            <person name="Bench S.R."/>
            <person name="Ilikchyan I.N."/>
            <person name="Tripp H.J."/>
            <person name="Zehr J.P."/>
        </authorList>
    </citation>
    <scope>NUCLEOTIDE SEQUENCE [LARGE SCALE GENOMIC DNA]</scope>
    <source>
        <strain evidence="2 3">WH 0003</strain>
    </source>
</reference>
<evidence type="ECO:0000259" key="1">
    <source>
        <dbReference type="Pfam" id="PF05685"/>
    </source>
</evidence>
<dbReference type="Pfam" id="PF05685">
    <property type="entry name" value="Uma2"/>
    <property type="match status" value="1"/>
</dbReference>
<dbReference type="CDD" id="cd06260">
    <property type="entry name" value="DUF820-like"/>
    <property type="match status" value="1"/>
</dbReference>
<dbReference type="SUPFAM" id="SSF52980">
    <property type="entry name" value="Restriction endonuclease-like"/>
    <property type="match status" value="1"/>
</dbReference>
<dbReference type="AlphaFoldDB" id="G5IZS8"/>
<organism evidence="2 3">
    <name type="scientific">Crocosphaera watsonii WH 0003</name>
    <dbReference type="NCBI Taxonomy" id="423471"/>
    <lineage>
        <taxon>Bacteria</taxon>
        <taxon>Bacillati</taxon>
        <taxon>Cyanobacteriota</taxon>
        <taxon>Cyanophyceae</taxon>
        <taxon>Oscillatoriophycideae</taxon>
        <taxon>Chroococcales</taxon>
        <taxon>Aphanothecaceae</taxon>
        <taxon>Crocosphaera</taxon>
    </lineage>
</organism>
<feature type="domain" description="Putative restriction endonuclease" evidence="1">
    <location>
        <begin position="12"/>
        <end position="173"/>
    </location>
</feature>
<gene>
    <name evidence="2" type="ORF">CWATWH0003_0766</name>
</gene>
<name>G5IZS8_CROWT</name>
<accession>G5IZS8</accession>
<dbReference type="Proteomes" id="UP000003477">
    <property type="component" value="Unassembled WGS sequence"/>
</dbReference>
<dbReference type="Gene3D" id="3.90.1570.10">
    <property type="entry name" value="tt1808, chain A"/>
    <property type="match status" value="1"/>
</dbReference>
<dbReference type="InterPro" id="IPR011335">
    <property type="entry name" value="Restrct_endonuc-II-like"/>
</dbReference>
<dbReference type="PANTHER" id="PTHR36558:SF1">
    <property type="entry name" value="RESTRICTION ENDONUCLEASE DOMAIN-CONTAINING PROTEIN-RELATED"/>
    <property type="match status" value="1"/>
</dbReference>
<proteinExistence type="predicted"/>
<dbReference type="PATRIC" id="fig|423471.3.peg.700"/>